<evidence type="ECO:0000256" key="2">
    <source>
        <dbReference type="ARBA" id="ARBA00022729"/>
    </source>
</evidence>
<sequence>MTKRKEPSIFSQKRLCFLVVSGLAISGRIAAQPVSQLSGGELHGRRDHSPSNGAQRGEATVRREETDTYGSSAARTNPRILRRREYQRASFTSDSSDVRSAESHNVCGTTDDQRELEIRSIFTRISHIAPDTPQEDALRWLIHDDELFLCSSDPAIIERFAIVTIVYATAFENWKDSGNVLSGAGVCEWRGEPDGKGSPSFAIICDDNGVVESLDLDKNNLGGTIPTEIGLLSGLRLINAGGNNIGGTIPKSIWQLVRLETINLGDNKITGTLPDELFSLPRLKELSMHTNLLEKMVPKIEP</sequence>
<dbReference type="GO" id="GO:0016020">
    <property type="term" value="C:membrane"/>
    <property type="evidence" value="ECO:0007669"/>
    <property type="project" value="UniProtKB-SubCell"/>
</dbReference>
<comment type="subcellular location">
    <subcellularLocation>
        <location evidence="1">Membrane</location>
        <topology evidence="1">Single-pass membrane protein</topology>
    </subcellularLocation>
</comment>
<dbReference type="Gene3D" id="3.80.10.10">
    <property type="entry name" value="Ribonuclease Inhibitor"/>
    <property type="match status" value="1"/>
</dbReference>
<evidence type="ECO:0008006" key="7">
    <source>
        <dbReference type="Google" id="ProtNLM"/>
    </source>
</evidence>
<keyword evidence="3" id="KW-0677">Repeat</keyword>
<dbReference type="PANTHER" id="PTHR48053:SF126">
    <property type="entry name" value="MDIS1-INTERACTING RECEPTOR LIKE KINASE 2-LIKE ISOFORM X1"/>
    <property type="match status" value="1"/>
</dbReference>
<proteinExistence type="predicted"/>
<dbReference type="PANTHER" id="PTHR48053">
    <property type="entry name" value="LEUCINE RICH REPEAT FAMILY PROTEIN, EXPRESSED"/>
    <property type="match status" value="1"/>
</dbReference>
<feature type="chain" id="PRO_5031192576" description="Leucine-rich repeat-containing N-terminal plant-type domain-containing protein" evidence="5">
    <location>
        <begin position="32"/>
        <end position="302"/>
    </location>
</feature>
<accession>A0A7S1FXT0</accession>
<dbReference type="Pfam" id="PF00560">
    <property type="entry name" value="LRR_1"/>
    <property type="match status" value="2"/>
</dbReference>
<dbReference type="InterPro" id="IPR001611">
    <property type="entry name" value="Leu-rich_rpt"/>
</dbReference>
<dbReference type="AlphaFoldDB" id="A0A7S1FXT0"/>
<gene>
    <name evidence="6" type="ORF">CHYS00102_LOCUS24738</name>
</gene>
<evidence type="ECO:0000313" key="6">
    <source>
        <dbReference type="EMBL" id="CAD8897524.1"/>
    </source>
</evidence>
<evidence type="ECO:0000256" key="1">
    <source>
        <dbReference type="ARBA" id="ARBA00004167"/>
    </source>
</evidence>
<evidence type="ECO:0000256" key="4">
    <source>
        <dbReference type="SAM" id="MobiDB-lite"/>
    </source>
</evidence>
<reference evidence="6" key="1">
    <citation type="submission" date="2021-01" db="EMBL/GenBank/DDBJ databases">
        <authorList>
            <person name="Corre E."/>
            <person name="Pelletier E."/>
            <person name="Niang G."/>
            <person name="Scheremetjew M."/>
            <person name="Finn R."/>
            <person name="Kale V."/>
            <person name="Holt S."/>
            <person name="Cochrane G."/>
            <person name="Meng A."/>
            <person name="Brown T."/>
            <person name="Cohen L."/>
        </authorList>
    </citation>
    <scope>NUCLEOTIDE SEQUENCE</scope>
    <source>
        <strain evidence="6">308</strain>
    </source>
</reference>
<dbReference type="EMBL" id="HBFR01033871">
    <property type="protein sequence ID" value="CAD8897524.1"/>
    <property type="molecule type" value="Transcribed_RNA"/>
</dbReference>
<dbReference type="FunFam" id="3.80.10.10:FF:000383">
    <property type="entry name" value="Leucine-rich repeat receptor protein kinase EMS1"/>
    <property type="match status" value="1"/>
</dbReference>
<name>A0A7S1FXT0_9STRA</name>
<keyword evidence="2 5" id="KW-0732">Signal</keyword>
<evidence type="ECO:0000256" key="3">
    <source>
        <dbReference type="ARBA" id="ARBA00022737"/>
    </source>
</evidence>
<dbReference type="SUPFAM" id="SSF52058">
    <property type="entry name" value="L domain-like"/>
    <property type="match status" value="1"/>
</dbReference>
<organism evidence="6">
    <name type="scientific">Corethron hystrix</name>
    <dbReference type="NCBI Taxonomy" id="216773"/>
    <lineage>
        <taxon>Eukaryota</taxon>
        <taxon>Sar</taxon>
        <taxon>Stramenopiles</taxon>
        <taxon>Ochrophyta</taxon>
        <taxon>Bacillariophyta</taxon>
        <taxon>Coscinodiscophyceae</taxon>
        <taxon>Corethrophycidae</taxon>
        <taxon>Corethrales</taxon>
        <taxon>Corethraceae</taxon>
        <taxon>Corethron</taxon>
    </lineage>
</organism>
<dbReference type="InterPro" id="IPR051716">
    <property type="entry name" value="Plant_RL_S/T_kinase"/>
</dbReference>
<feature type="signal peptide" evidence="5">
    <location>
        <begin position="1"/>
        <end position="31"/>
    </location>
</feature>
<feature type="region of interest" description="Disordered" evidence="4">
    <location>
        <begin position="38"/>
        <end position="75"/>
    </location>
</feature>
<evidence type="ECO:0000256" key="5">
    <source>
        <dbReference type="SAM" id="SignalP"/>
    </source>
</evidence>
<dbReference type="InterPro" id="IPR032675">
    <property type="entry name" value="LRR_dom_sf"/>
</dbReference>
<protein>
    <recommendedName>
        <fullName evidence="7">Leucine-rich repeat-containing N-terminal plant-type domain-containing protein</fullName>
    </recommendedName>
</protein>